<evidence type="ECO:0000256" key="4">
    <source>
        <dbReference type="ARBA" id="ARBA00023038"/>
    </source>
</evidence>
<organism evidence="8 9">
    <name type="scientific">Orchesella dallaii</name>
    <dbReference type="NCBI Taxonomy" id="48710"/>
    <lineage>
        <taxon>Eukaryota</taxon>
        <taxon>Metazoa</taxon>
        <taxon>Ecdysozoa</taxon>
        <taxon>Arthropoda</taxon>
        <taxon>Hexapoda</taxon>
        <taxon>Collembola</taxon>
        <taxon>Entomobryomorpha</taxon>
        <taxon>Entomobryoidea</taxon>
        <taxon>Orchesellidae</taxon>
        <taxon>Orchesellinae</taxon>
        <taxon>Orchesella</taxon>
    </lineage>
</organism>
<dbReference type="InterPro" id="IPR050945">
    <property type="entry name" value="LMO_RBTN_TF"/>
</dbReference>
<protein>
    <recommendedName>
        <fullName evidence="7">LIM zinc-binding domain-containing protein</fullName>
    </recommendedName>
</protein>
<comment type="caution">
    <text evidence="8">The sequence shown here is derived from an EMBL/GenBank/DDBJ whole genome shotgun (WGS) entry which is preliminary data.</text>
</comment>
<evidence type="ECO:0000256" key="1">
    <source>
        <dbReference type="ARBA" id="ARBA00022723"/>
    </source>
</evidence>
<keyword evidence="4 5" id="KW-0440">LIM domain</keyword>
<sequence length="136" mass="14995">MVMRARSNVYHLECFACQQCNHRLCVGDCFYPCENKILCEYDYEERMVFANMACSPGSLSLLRSQGPDSNVSNHNSNPSQVETSAPLNNTTNNSTSSPNIHSISPKFQSVSPTPLGSISALHSHHHQANIVSRPVT</sequence>
<name>A0ABP1R2J6_9HEXA</name>
<evidence type="ECO:0000256" key="6">
    <source>
        <dbReference type="SAM" id="MobiDB-lite"/>
    </source>
</evidence>
<keyword evidence="2" id="KW-0677">Repeat</keyword>
<evidence type="ECO:0000313" key="9">
    <source>
        <dbReference type="Proteomes" id="UP001642540"/>
    </source>
</evidence>
<dbReference type="Pfam" id="PF00412">
    <property type="entry name" value="LIM"/>
    <property type="match status" value="1"/>
</dbReference>
<evidence type="ECO:0000256" key="3">
    <source>
        <dbReference type="ARBA" id="ARBA00022833"/>
    </source>
</evidence>
<evidence type="ECO:0000313" key="8">
    <source>
        <dbReference type="EMBL" id="CAL8115980.1"/>
    </source>
</evidence>
<dbReference type="PROSITE" id="PS50023">
    <property type="entry name" value="LIM_DOMAIN_2"/>
    <property type="match status" value="1"/>
</dbReference>
<keyword evidence="1 5" id="KW-0479">Metal-binding</keyword>
<keyword evidence="3 5" id="KW-0862">Zinc</keyword>
<dbReference type="PANTHER" id="PTHR45787:SF1">
    <property type="entry name" value="LIM ZINC-BINDING DOMAIN-CONTAINING PROTEIN"/>
    <property type="match status" value="1"/>
</dbReference>
<dbReference type="Proteomes" id="UP001642540">
    <property type="component" value="Unassembled WGS sequence"/>
</dbReference>
<feature type="region of interest" description="Disordered" evidence="6">
    <location>
        <begin position="64"/>
        <end position="136"/>
    </location>
</feature>
<feature type="compositionally biased region" description="Polar residues" evidence="6">
    <location>
        <begin position="64"/>
        <end position="87"/>
    </location>
</feature>
<keyword evidence="9" id="KW-1185">Reference proteome</keyword>
<accession>A0ABP1R2J6</accession>
<dbReference type="PANTHER" id="PTHR45787">
    <property type="entry name" value="LD11652P"/>
    <property type="match status" value="1"/>
</dbReference>
<evidence type="ECO:0000256" key="5">
    <source>
        <dbReference type="PROSITE-ProRule" id="PRU00125"/>
    </source>
</evidence>
<feature type="domain" description="LIM zinc-binding" evidence="7">
    <location>
        <begin position="1"/>
        <end position="49"/>
    </location>
</feature>
<dbReference type="EMBL" id="CAXLJM020000051">
    <property type="protein sequence ID" value="CAL8115980.1"/>
    <property type="molecule type" value="Genomic_DNA"/>
</dbReference>
<dbReference type="InterPro" id="IPR001781">
    <property type="entry name" value="Znf_LIM"/>
</dbReference>
<reference evidence="8 9" key="1">
    <citation type="submission" date="2024-08" db="EMBL/GenBank/DDBJ databases">
        <authorList>
            <person name="Cucini C."/>
            <person name="Frati F."/>
        </authorList>
    </citation>
    <scope>NUCLEOTIDE SEQUENCE [LARGE SCALE GENOMIC DNA]</scope>
</reference>
<dbReference type="Gene3D" id="2.10.110.10">
    <property type="entry name" value="Cysteine Rich Protein"/>
    <property type="match status" value="1"/>
</dbReference>
<evidence type="ECO:0000259" key="7">
    <source>
        <dbReference type="PROSITE" id="PS50023"/>
    </source>
</evidence>
<proteinExistence type="predicted"/>
<feature type="compositionally biased region" description="Polar residues" evidence="6">
    <location>
        <begin position="106"/>
        <end position="116"/>
    </location>
</feature>
<evidence type="ECO:0000256" key="2">
    <source>
        <dbReference type="ARBA" id="ARBA00022737"/>
    </source>
</evidence>
<feature type="compositionally biased region" description="Low complexity" evidence="6">
    <location>
        <begin position="88"/>
        <end position="105"/>
    </location>
</feature>
<gene>
    <name evidence="8" type="ORF">ODALV1_LOCUS17102</name>
</gene>
<dbReference type="SMART" id="SM00132">
    <property type="entry name" value="LIM"/>
    <property type="match status" value="1"/>
</dbReference>